<dbReference type="AlphaFoldDB" id="A0A644W9C6"/>
<proteinExistence type="predicted"/>
<dbReference type="InterPro" id="IPR003731">
    <property type="entry name" value="Di-Nase_FeMo-co_biosynth"/>
</dbReference>
<dbReference type="PANTHER" id="PTHR42983">
    <property type="entry name" value="DINITROGENASE IRON-MOLYBDENUM COFACTOR PROTEIN-RELATED"/>
    <property type="match status" value="1"/>
</dbReference>
<gene>
    <name evidence="2" type="ORF">SDC9_45247</name>
</gene>
<reference evidence="2" key="1">
    <citation type="submission" date="2019-08" db="EMBL/GenBank/DDBJ databases">
        <authorList>
            <person name="Kucharzyk K."/>
            <person name="Murdoch R.W."/>
            <person name="Higgins S."/>
            <person name="Loffler F."/>
        </authorList>
    </citation>
    <scope>NUCLEOTIDE SEQUENCE</scope>
</reference>
<dbReference type="Gene3D" id="3.30.420.130">
    <property type="entry name" value="Dinitrogenase iron-molybdenum cofactor biosynthesis domain"/>
    <property type="match status" value="1"/>
</dbReference>
<comment type="caution">
    <text evidence="2">The sequence shown here is derived from an EMBL/GenBank/DDBJ whole genome shotgun (WGS) entry which is preliminary data.</text>
</comment>
<accession>A0A644W9C6</accession>
<dbReference type="InterPro" id="IPR036105">
    <property type="entry name" value="DiNase_FeMo-co_biosyn_sf"/>
</dbReference>
<protein>
    <recommendedName>
        <fullName evidence="1">Dinitrogenase iron-molybdenum cofactor biosynthesis domain-containing protein</fullName>
    </recommendedName>
</protein>
<feature type="domain" description="Dinitrogenase iron-molybdenum cofactor biosynthesis" evidence="1">
    <location>
        <begin position="12"/>
        <end position="94"/>
    </location>
</feature>
<dbReference type="PANTHER" id="PTHR42983:SF1">
    <property type="entry name" value="IRON-MOLYBDENUM PROTEIN"/>
    <property type="match status" value="1"/>
</dbReference>
<name>A0A644W9C6_9ZZZZ</name>
<evidence type="ECO:0000259" key="1">
    <source>
        <dbReference type="Pfam" id="PF02579"/>
    </source>
</evidence>
<evidence type="ECO:0000313" key="2">
    <source>
        <dbReference type="EMBL" id="MPL99033.1"/>
    </source>
</evidence>
<dbReference type="EMBL" id="VSSQ01000642">
    <property type="protein sequence ID" value="MPL99033.1"/>
    <property type="molecule type" value="Genomic_DNA"/>
</dbReference>
<organism evidence="2">
    <name type="scientific">bioreactor metagenome</name>
    <dbReference type="NCBI Taxonomy" id="1076179"/>
    <lineage>
        <taxon>unclassified sequences</taxon>
        <taxon>metagenomes</taxon>
        <taxon>ecological metagenomes</taxon>
    </lineage>
</organism>
<dbReference type="SUPFAM" id="SSF53146">
    <property type="entry name" value="Nitrogenase accessory factor-like"/>
    <property type="match status" value="1"/>
</dbReference>
<dbReference type="Pfam" id="PF02579">
    <property type="entry name" value="Nitro_FeMo-Co"/>
    <property type="match status" value="1"/>
</dbReference>
<sequence>MKRKFAVPLENGVLCSHFGHCTQFAFIDTDGNTVLSETLATPPPHEPGILPLWLYGEQVTDIIAGGMGQHAQSILVQNGIKVHMGAPQKSAKALVEDCLNDILETGANQCDH</sequence>